<accession>A0A248KJH9</accession>
<organism evidence="1 2">
    <name type="scientific">Kluyvera genomosp. 3</name>
    <dbReference type="NCBI Taxonomy" id="2774055"/>
    <lineage>
        <taxon>Bacteria</taxon>
        <taxon>Pseudomonadati</taxon>
        <taxon>Pseudomonadota</taxon>
        <taxon>Gammaproteobacteria</taxon>
        <taxon>Enterobacterales</taxon>
        <taxon>Enterobacteriaceae</taxon>
        <taxon>Kluyvera</taxon>
    </lineage>
</organism>
<protein>
    <recommendedName>
        <fullName evidence="3">LuxR family transcriptional regulator</fullName>
    </recommendedName>
</protein>
<dbReference type="AlphaFoldDB" id="A0A248KJH9"/>
<dbReference type="EMBL" id="CP022114">
    <property type="protein sequence ID" value="ASG64031.1"/>
    <property type="molecule type" value="Genomic_DNA"/>
</dbReference>
<evidence type="ECO:0008006" key="3">
    <source>
        <dbReference type="Google" id="ProtNLM"/>
    </source>
</evidence>
<name>A0A248KJH9_9ENTR</name>
<reference evidence="1 2" key="1">
    <citation type="submission" date="2017-06" db="EMBL/GenBank/DDBJ databases">
        <title>Origin of plasmid-mediated fosfomycin resistance gene fosA3.</title>
        <authorList>
            <person name="Ito R."/>
            <person name="Pacey M.P."/>
            <person name="Doi Y."/>
        </authorList>
    </citation>
    <scope>NUCLEOTIDE SEQUENCE [LARGE SCALE GENOMIC DNA]</scope>
    <source>
        <strain evidence="1 2">YDC799</strain>
    </source>
</reference>
<proteinExistence type="predicted"/>
<gene>
    <name evidence="1" type="ORF">CEW81_19415</name>
</gene>
<dbReference type="Proteomes" id="UP000197098">
    <property type="component" value="Chromosome"/>
</dbReference>
<evidence type="ECO:0000313" key="2">
    <source>
        <dbReference type="Proteomes" id="UP000197098"/>
    </source>
</evidence>
<evidence type="ECO:0000313" key="1">
    <source>
        <dbReference type="EMBL" id="ASG64031.1"/>
    </source>
</evidence>
<sequence length="177" mass="20846">MTVSQTFMVITYDTFLRQSIYVLMKEIRCENRTCFIDVDSFSSLSELRDTLYHISKDDNVRTIFISRGLWISQVILSEFDLSMYDDLNKWQYLISIAKLNSVHNVIERIEFFKDLKGMSQHEVKTIQSLKLSGNIILAAKKSGVSYKNFLRRTHALARRYNLKNTASLHFFIHKFNK</sequence>